<dbReference type="AlphaFoldDB" id="A0A2A6CXD1"/>
<dbReference type="InterPro" id="IPR053225">
    <property type="entry name" value="Acyl-CoA_N-acyltransferase"/>
</dbReference>
<dbReference type="Gene3D" id="3.40.630.30">
    <property type="match status" value="1"/>
</dbReference>
<proteinExistence type="predicted"/>
<name>A0A2A6CXD1_PRIPA</name>
<gene>
    <name evidence="1" type="primary">WBGene00105685</name>
</gene>
<evidence type="ECO:0000313" key="2">
    <source>
        <dbReference type="Proteomes" id="UP000005239"/>
    </source>
</evidence>
<dbReference type="OrthoDB" id="5778665at2759"/>
<dbReference type="CDD" id="cd04301">
    <property type="entry name" value="NAT_SF"/>
    <property type="match status" value="1"/>
</dbReference>
<reference evidence="2" key="1">
    <citation type="journal article" date="2008" name="Nat. Genet.">
        <title>The Pristionchus pacificus genome provides a unique perspective on nematode lifestyle and parasitism.</title>
        <authorList>
            <person name="Dieterich C."/>
            <person name="Clifton S.W."/>
            <person name="Schuster L.N."/>
            <person name="Chinwalla A."/>
            <person name="Delehaunty K."/>
            <person name="Dinkelacker I."/>
            <person name="Fulton L."/>
            <person name="Fulton R."/>
            <person name="Godfrey J."/>
            <person name="Minx P."/>
            <person name="Mitreva M."/>
            <person name="Roeseler W."/>
            <person name="Tian H."/>
            <person name="Witte H."/>
            <person name="Yang S.P."/>
            <person name="Wilson R.K."/>
            <person name="Sommer R.J."/>
        </authorList>
    </citation>
    <scope>NUCLEOTIDE SEQUENCE [LARGE SCALE GENOMIC DNA]</scope>
    <source>
        <strain evidence="2">PS312</strain>
    </source>
</reference>
<protein>
    <submittedName>
        <fullName evidence="1">Uncharacterized protein</fullName>
    </submittedName>
</protein>
<dbReference type="InterPro" id="IPR016181">
    <property type="entry name" value="Acyl_CoA_acyltransferase"/>
</dbReference>
<accession>A0A2A6CXD1</accession>
<sequence length="225" mass="25585">MLREYNTVEELQKLLELELRKGGARLVLEKYRSELLKHGRIVISADKATSDVFESVLSETFGDKLTRLANYECGLFYMIAEQRDSLLSMEIVPPDVFTLQPVDEEKDVEIIHSCWKNAISLEITKQVKFLISRPFAAFPRFALAIATGILLAGQFHGRFGQISHEFVVPEHRGKGVGRALELMQAQLLARKGRRVVKDVDTDNTFITISFVDPVEGKWRHKGQLL</sequence>
<organism evidence="1 2">
    <name type="scientific">Pristionchus pacificus</name>
    <name type="common">Parasitic nematode worm</name>
    <dbReference type="NCBI Taxonomy" id="54126"/>
    <lineage>
        <taxon>Eukaryota</taxon>
        <taxon>Metazoa</taxon>
        <taxon>Ecdysozoa</taxon>
        <taxon>Nematoda</taxon>
        <taxon>Chromadorea</taxon>
        <taxon>Rhabditida</taxon>
        <taxon>Rhabditina</taxon>
        <taxon>Diplogasteromorpha</taxon>
        <taxon>Diplogasteroidea</taxon>
        <taxon>Neodiplogasteridae</taxon>
        <taxon>Pristionchus</taxon>
    </lineage>
</organism>
<dbReference type="EnsemblMetazoa" id="PPA16131.1">
    <property type="protein sequence ID" value="PPA16131.1"/>
    <property type="gene ID" value="WBGene00105685"/>
</dbReference>
<dbReference type="Proteomes" id="UP000005239">
    <property type="component" value="Unassembled WGS sequence"/>
</dbReference>
<keyword evidence="2" id="KW-1185">Reference proteome</keyword>
<evidence type="ECO:0000313" key="1">
    <source>
        <dbReference type="EnsemblMetazoa" id="PPA16131.1"/>
    </source>
</evidence>
<reference evidence="1" key="2">
    <citation type="submission" date="2022-06" db="UniProtKB">
        <authorList>
            <consortium name="EnsemblMetazoa"/>
        </authorList>
    </citation>
    <scope>IDENTIFICATION</scope>
    <source>
        <strain evidence="1">PS312</strain>
    </source>
</reference>
<dbReference type="PANTHER" id="PTHR20958:SF6">
    <property type="entry name" value="GLYCINE N-ACYLTRANSFERASE-LIKE PROTEIN"/>
    <property type="match status" value="1"/>
</dbReference>
<accession>A0A8R1UAJ2</accession>
<dbReference type="SUPFAM" id="SSF55729">
    <property type="entry name" value="Acyl-CoA N-acyltransferases (Nat)"/>
    <property type="match status" value="1"/>
</dbReference>
<dbReference type="PANTHER" id="PTHR20958">
    <property type="entry name" value="GLYCINE N-ACYLTRANSFERASE-LIKE PROTEIN"/>
    <property type="match status" value="1"/>
</dbReference>